<dbReference type="PROSITE" id="PS00901">
    <property type="entry name" value="CYS_SYNTHASE"/>
    <property type="match status" value="1"/>
</dbReference>
<comment type="catalytic activity">
    <reaction evidence="23 25">
        <text>L-homocysteine + L-serine = L,L-cystathionine + H2O</text>
        <dbReference type="Rhea" id="RHEA:10112"/>
        <dbReference type="ChEBI" id="CHEBI:15377"/>
        <dbReference type="ChEBI" id="CHEBI:33384"/>
        <dbReference type="ChEBI" id="CHEBI:58161"/>
        <dbReference type="ChEBI" id="CHEBI:58199"/>
        <dbReference type="EC" id="4.2.1.22"/>
    </reaction>
</comment>
<dbReference type="GO" id="GO:0004122">
    <property type="term" value="F:cystathionine beta-synthase activity"/>
    <property type="evidence" value="ECO:0007669"/>
    <property type="project" value="UniProtKB-UniRule"/>
</dbReference>
<dbReference type="InterPro" id="IPR046353">
    <property type="entry name" value="CBS_C"/>
</dbReference>
<protein>
    <recommendedName>
        <fullName evidence="21 25">Cystathionine beta-synthase</fullName>
        <ecNumber evidence="7 25">4.2.1.22</ecNumber>
    </recommendedName>
</protein>
<keyword evidence="15 25" id="KW-0663">Pyridoxal phosphate</keyword>
<dbReference type="CDD" id="cd04608">
    <property type="entry name" value="CBS_pair_CBS"/>
    <property type="match status" value="1"/>
</dbReference>
<evidence type="ECO:0000256" key="21">
    <source>
        <dbReference type="ARBA" id="ARBA00026192"/>
    </source>
</evidence>
<dbReference type="InterPro" id="IPR005857">
    <property type="entry name" value="Cysta_beta_synth"/>
</dbReference>
<evidence type="ECO:0000256" key="9">
    <source>
        <dbReference type="ARBA" id="ARBA00022499"/>
    </source>
</evidence>
<dbReference type="EC" id="4.2.1.22" evidence="7 25"/>
<evidence type="ECO:0000256" key="22">
    <source>
        <dbReference type="ARBA" id="ARBA00045425"/>
    </source>
</evidence>
<evidence type="ECO:0000256" key="17">
    <source>
        <dbReference type="ARBA" id="ARBA00023122"/>
    </source>
</evidence>
<comment type="pathway">
    <text evidence="4">Amino-acid biosynthesis; L-cysteine biosynthesis; L-cysteine from L-homocysteine and L-serine: step 1/2.</text>
</comment>
<dbReference type="SUPFAM" id="SSF53686">
    <property type="entry name" value="Tryptophan synthase beta subunit-like PLP-dependent enzymes"/>
    <property type="match status" value="1"/>
</dbReference>
<dbReference type="Pfam" id="PF00571">
    <property type="entry name" value="CBS"/>
    <property type="match status" value="1"/>
</dbReference>
<dbReference type="GO" id="GO:0005634">
    <property type="term" value="C:nucleus"/>
    <property type="evidence" value="ECO:0007669"/>
    <property type="project" value="UniProtKB-SubCell"/>
</dbReference>
<evidence type="ECO:0000256" key="20">
    <source>
        <dbReference type="ARBA" id="ARBA00023242"/>
    </source>
</evidence>
<evidence type="ECO:0000256" key="24">
    <source>
        <dbReference type="PROSITE-ProRule" id="PRU00703"/>
    </source>
</evidence>
<dbReference type="FunFam" id="3.40.50.1100:FF:000003">
    <property type="entry name" value="Cystathionine beta-synthase"/>
    <property type="match status" value="1"/>
</dbReference>
<keyword evidence="16" id="KW-0408">Iron</keyword>
<evidence type="ECO:0000256" key="12">
    <source>
        <dbReference type="ARBA" id="ARBA00022617"/>
    </source>
</evidence>
<keyword evidence="9" id="KW-1017">Isopeptide bond</keyword>
<dbReference type="EMBL" id="BEZZ01001029">
    <property type="protein sequence ID" value="GCC37616.1"/>
    <property type="molecule type" value="Genomic_DNA"/>
</dbReference>
<keyword evidence="8" id="KW-0963">Cytoplasm</keyword>
<keyword evidence="29" id="KW-1185">Reference proteome</keyword>
<dbReference type="Gene3D" id="3.40.50.1100">
    <property type="match status" value="2"/>
</dbReference>
<dbReference type="STRING" id="137246.A0A401T4L8"/>
<dbReference type="PANTHER" id="PTHR10314">
    <property type="entry name" value="CYSTATHIONINE BETA-SYNTHASE"/>
    <property type="match status" value="1"/>
</dbReference>
<evidence type="ECO:0000256" key="23">
    <source>
        <dbReference type="ARBA" id="ARBA00047490"/>
    </source>
</evidence>
<evidence type="ECO:0000256" key="14">
    <source>
        <dbReference type="ARBA" id="ARBA00022843"/>
    </source>
</evidence>
<dbReference type="SUPFAM" id="SSF54631">
    <property type="entry name" value="CBS-domain pair"/>
    <property type="match status" value="1"/>
</dbReference>
<feature type="non-terminal residue" evidence="28">
    <location>
        <position position="1"/>
    </location>
</feature>
<dbReference type="GO" id="GO:0019343">
    <property type="term" value="P:cysteine biosynthetic process via cystathionine"/>
    <property type="evidence" value="ECO:0007669"/>
    <property type="project" value="UniProtKB-UniRule"/>
</dbReference>
<evidence type="ECO:0000259" key="27">
    <source>
        <dbReference type="PROSITE" id="PS51371"/>
    </source>
</evidence>
<comment type="cofactor">
    <cofactor evidence="1 25">
        <name>pyridoxal 5'-phosphate</name>
        <dbReference type="ChEBI" id="CHEBI:597326"/>
    </cofactor>
</comment>
<dbReference type="InterPro" id="IPR000644">
    <property type="entry name" value="CBS_dom"/>
</dbReference>
<evidence type="ECO:0000256" key="25">
    <source>
        <dbReference type="RuleBase" id="RU361204"/>
    </source>
</evidence>
<dbReference type="UniPathway" id="UPA00136">
    <property type="reaction ID" value="UER00201"/>
</dbReference>
<gene>
    <name evidence="28" type="ORF">chiPu_0016120</name>
</gene>
<comment type="similarity">
    <text evidence="5 25">Belongs to the cysteine synthase/cystathionine beta-synthase family.</text>
</comment>
<evidence type="ECO:0000256" key="5">
    <source>
        <dbReference type="ARBA" id="ARBA00007103"/>
    </source>
</evidence>
<dbReference type="InterPro" id="IPR036052">
    <property type="entry name" value="TrpB-like_PALP_sf"/>
</dbReference>
<evidence type="ECO:0000256" key="26">
    <source>
        <dbReference type="SAM" id="MobiDB-lite"/>
    </source>
</evidence>
<dbReference type="Pfam" id="PF00291">
    <property type="entry name" value="PALP"/>
    <property type="match status" value="1"/>
</dbReference>
<dbReference type="InterPro" id="IPR050214">
    <property type="entry name" value="Cys_Synth/Cystath_Beta-Synth"/>
</dbReference>
<keyword evidence="19 25" id="KW-0456">Lyase</keyword>
<evidence type="ECO:0000256" key="1">
    <source>
        <dbReference type="ARBA" id="ARBA00001933"/>
    </source>
</evidence>
<keyword evidence="18 25" id="KW-0198">Cysteine biosynthesis</keyword>
<keyword evidence="12" id="KW-0349">Heme</keyword>
<evidence type="ECO:0000256" key="15">
    <source>
        <dbReference type="ARBA" id="ARBA00022898"/>
    </source>
</evidence>
<dbReference type="GO" id="GO:0050667">
    <property type="term" value="P:homocysteine metabolic process"/>
    <property type="evidence" value="ECO:0007669"/>
    <property type="project" value="UniProtKB-ARBA"/>
</dbReference>
<evidence type="ECO:0000313" key="29">
    <source>
        <dbReference type="Proteomes" id="UP000287033"/>
    </source>
</evidence>
<comment type="function">
    <text evidence="22">Hydro-lyase catalyzing the first step of the transsulfuration pathway, where the hydroxyl group of L-serine is displaced by L-homocysteine in a beta-replacement reaction to form L-cystathionine, the precursor of L-cysteine. This catabolic route allows the elimination of L-methionine and the toxic metabolite L-homocysteine. Also involved in the production of hydrogen sulfide, a gasotransmitter with signaling and cytoprotective effects on neurons.</text>
</comment>
<reference evidence="28 29" key="1">
    <citation type="journal article" date="2018" name="Nat. Ecol. Evol.">
        <title>Shark genomes provide insights into elasmobranch evolution and the origin of vertebrates.</title>
        <authorList>
            <person name="Hara Y"/>
            <person name="Yamaguchi K"/>
            <person name="Onimaru K"/>
            <person name="Kadota M"/>
            <person name="Koyanagi M"/>
            <person name="Keeley SD"/>
            <person name="Tatsumi K"/>
            <person name="Tanaka K"/>
            <person name="Motone F"/>
            <person name="Kageyama Y"/>
            <person name="Nozu R"/>
            <person name="Adachi N"/>
            <person name="Nishimura O"/>
            <person name="Nakagawa R"/>
            <person name="Tanegashima C"/>
            <person name="Kiyatake I"/>
            <person name="Matsumoto R"/>
            <person name="Murakumo K"/>
            <person name="Nishida K"/>
            <person name="Terakita A"/>
            <person name="Kuratani S"/>
            <person name="Sato K"/>
            <person name="Hyodo S Kuraku.S."/>
        </authorList>
    </citation>
    <scope>NUCLEOTIDE SEQUENCE [LARGE SCALE GENOMIC DNA]</scope>
</reference>
<evidence type="ECO:0000256" key="11">
    <source>
        <dbReference type="ARBA" id="ARBA00022605"/>
    </source>
</evidence>
<sequence>IWTNRHRDPAAAGARSPAVTKPQPMMQSEGRQMNGSLQELSNGIDDHERKWIRPDLPSKCTWHLGIPQTQSPHNHQSLPVTPDILPNILNKIGNTPMVRLNKVPQAHGLKCELLAKCEYFNAGGSVKDRIALRMVEEAEKAGDLKPGDTIIEPTSGNTGIGLALAAAVKGYRCIIVLPEKMSTEKVDVLRALGAEIVRTPTSASFDSPESHVGVAWRLKNEIPNSLILDQYRNPGNPLVHYDHTAEEILRQCEGKVDMFVAGAGTGGTITGIARKLKEKCPGCKIIGVDPEGSILAEPEHLNQTDVSTYEVEGIGYDFIPTVLDQSVVDKWYKSNDKNSFQIARQLIREEGLLCGGSSGSAVSVALEAAKELEEGQRCVVILPDSIRNYMTKFLSDDWMTRKGFQVRPPTYCKKPWWWTCHVEQLNVPPPLTVLSSFSCQRTIEILREEGYDQAPVLSDRGVLLGVVSLKQMLSSILAAKVKLMDPVTCVLCKQFGKVERNDDLGKLSSILETDAFALIMNEQDQSQVDGIHCKKPVVLGVVTTIDLLSFITQKAMTVK</sequence>
<feature type="domain" description="CBS" evidence="27">
    <location>
        <begin position="426"/>
        <end position="483"/>
    </location>
</feature>
<evidence type="ECO:0000256" key="19">
    <source>
        <dbReference type="ARBA" id="ARBA00023239"/>
    </source>
</evidence>
<dbReference type="InterPro" id="IPR001926">
    <property type="entry name" value="TrpB-like_PALP"/>
</dbReference>
<dbReference type="AlphaFoldDB" id="A0A401T4L8"/>
<dbReference type="NCBIfam" id="TIGR01137">
    <property type="entry name" value="cysta_beta"/>
    <property type="match status" value="1"/>
</dbReference>
<dbReference type="GO" id="GO:0046872">
    <property type="term" value="F:metal ion binding"/>
    <property type="evidence" value="ECO:0007669"/>
    <property type="project" value="UniProtKB-KW"/>
</dbReference>
<evidence type="ECO:0000256" key="2">
    <source>
        <dbReference type="ARBA" id="ARBA00004123"/>
    </source>
</evidence>
<comment type="subunit">
    <text evidence="6">Homotetramer.</text>
</comment>
<comment type="subcellular location">
    <subcellularLocation>
        <location evidence="3">Cytoplasm</location>
    </subcellularLocation>
    <subcellularLocation>
        <location evidence="2">Nucleus</location>
    </subcellularLocation>
</comment>
<keyword evidence="13" id="KW-0479">Metal-binding</keyword>
<dbReference type="FunFam" id="3.10.580.10:FF:000014">
    <property type="entry name" value="Cystathionine beta-synthase"/>
    <property type="match status" value="1"/>
</dbReference>
<dbReference type="CDD" id="cd01561">
    <property type="entry name" value="CBS_like"/>
    <property type="match status" value="1"/>
</dbReference>
<keyword evidence="10" id="KW-0597">Phosphoprotein</keyword>
<accession>A0A401T4L8</accession>
<evidence type="ECO:0000256" key="3">
    <source>
        <dbReference type="ARBA" id="ARBA00004496"/>
    </source>
</evidence>
<dbReference type="OrthoDB" id="728at2759"/>
<keyword evidence="11 25" id="KW-0028">Amino-acid biosynthesis</keyword>
<keyword evidence="20" id="KW-0539">Nucleus</keyword>
<evidence type="ECO:0000313" key="28">
    <source>
        <dbReference type="EMBL" id="GCC37616.1"/>
    </source>
</evidence>
<dbReference type="InterPro" id="IPR001216">
    <property type="entry name" value="P-phosphate_BS"/>
</dbReference>
<dbReference type="Proteomes" id="UP000287033">
    <property type="component" value="Unassembled WGS sequence"/>
</dbReference>
<comment type="caution">
    <text evidence="28">The sequence shown here is derived from an EMBL/GenBank/DDBJ whole genome shotgun (WGS) entry which is preliminary data.</text>
</comment>
<evidence type="ECO:0000256" key="16">
    <source>
        <dbReference type="ARBA" id="ARBA00023004"/>
    </source>
</evidence>
<evidence type="ECO:0000256" key="4">
    <source>
        <dbReference type="ARBA" id="ARBA00005003"/>
    </source>
</evidence>
<dbReference type="FunFam" id="3.40.50.1100:FF:000118">
    <property type="entry name" value="Related to CYS4-cystathionine beta-synthase"/>
    <property type="match status" value="1"/>
</dbReference>
<keyword evidence="17 24" id="KW-0129">CBS domain</keyword>
<dbReference type="PROSITE" id="PS51371">
    <property type="entry name" value="CBS"/>
    <property type="match status" value="1"/>
</dbReference>
<evidence type="ECO:0000256" key="13">
    <source>
        <dbReference type="ARBA" id="ARBA00022723"/>
    </source>
</evidence>
<keyword evidence="14" id="KW-0832">Ubl conjugation</keyword>
<evidence type="ECO:0000256" key="7">
    <source>
        <dbReference type="ARBA" id="ARBA00012041"/>
    </source>
</evidence>
<feature type="region of interest" description="Disordered" evidence="26">
    <location>
        <begin position="1"/>
        <end position="31"/>
    </location>
</feature>
<organism evidence="28 29">
    <name type="scientific">Chiloscyllium punctatum</name>
    <name type="common">Brownbanded bambooshark</name>
    <name type="synonym">Hemiscyllium punctatum</name>
    <dbReference type="NCBI Taxonomy" id="137246"/>
    <lineage>
        <taxon>Eukaryota</taxon>
        <taxon>Metazoa</taxon>
        <taxon>Chordata</taxon>
        <taxon>Craniata</taxon>
        <taxon>Vertebrata</taxon>
        <taxon>Chondrichthyes</taxon>
        <taxon>Elasmobranchii</taxon>
        <taxon>Galeomorphii</taxon>
        <taxon>Galeoidea</taxon>
        <taxon>Orectolobiformes</taxon>
        <taxon>Hemiscylliidae</taxon>
        <taxon>Chiloscyllium</taxon>
    </lineage>
</organism>
<dbReference type="GO" id="GO:0005737">
    <property type="term" value="C:cytoplasm"/>
    <property type="evidence" value="ECO:0007669"/>
    <property type="project" value="UniProtKB-SubCell"/>
</dbReference>
<evidence type="ECO:0000256" key="10">
    <source>
        <dbReference type="ARBA" id="ARBA00022553"/>
    </source>
</evidence>
<dbReference type="InterPro" id="IPR046342">
    <property type="entry name" value="CBS_dom_sf"/>
</dbReference>
<dbReference type="OMA" id="KFADDEW"/>
<proteinExistence type="inferred from homology"/>
<name>A0A401T4L8_CHIPU</name>
<dbReference type="GO" id="GO:0006535">
    <property type="term" value="P:cysteine biosynthetic process from serine"/>
    <property type="evidence" value="ECO:0007669"/>
    <property type="project" value="UniProtKB-UniRule"/>
</dbReference>
<evidence type="ECO:0000256" key="6">
    <source>
        <dbReference type="ARBA" id="ARBA00011881"/>
    </source>
</evidence>
<evidence type="ECO:0000256" key="8">
    <source>
        <dbReference type="ARBA" id="ARBA00022490"/>
    </source>
</evidence>
<evidence type="ECO:0000256" key="18">
    <source>
        <dbReference type="ARBA" id="ARBA00023192"/>
    </source>
</evidence>
<dbReference type="SMART" id="SM00116">
    <property type="entry name" value="CBS"/>
    <property type="match status" value="1"/>
</dbReference>
<dbReference type="Gene3D" id="3.10.580.10">
    <property type="entry name" value="CBS-domain"/>
    <property type="match status" value="1"/>
</dbReference>